<dbReference type="SMART" id="SM00710">
    <property type="entry name" value="PbH1"/>
    <property type="match status" value="25"/>
</dbReference>
<evidence type="ECO:0000259" key="2">
    <source>
        <dbReference type="Pfam" id="PF05124"/>
    </source>
</evidence>
<dbReference type="InterPro" id="IPR007742">
    <property type="entry name" value="NosD_dom"/>
</dbReference>
<proteinExistence type="predicted"/>
<dbReference type="Gene3D" id="2.160.20.10">
    <property type="entry name" value="Single-stranded right-handed beta-helix, Pectin lyase-like"/>
    <property type="match status" value="3"/>
</dbReference>
<dbReference type="Proteomes" id="UP000571854">
    <property type="component" value="Unassembled WGS sequence"/>
</dbReference>
<dbReference type="InterPro" id="IPR022651">
    <property type="entry name" value="S_layer_C"/>
</dbReference>
<accession>A0A7J9NPH7</accession>
<feature type="domain" description="Periplasmic copper-binding protein NosD beta helix" evidence="1">
    <location>
        <begin position="62"/>
        <end position="239"/>
    </location>
</feature>
<dbReference type="InterPro" id="IPR022441">
    <property type="entry name" value="Para_beta_helix_rpt-2"/>
</dbReference>
<comment type="caution">
    <text evidence="3">The sequence shown here is derived from an EMBL/GenBank/DDBJ whole genome shotgun (WGS) entry which is preliminary data.</text>
</comment>
<evidence type="ECO:0000313" key="4">
    <source>
        <dbReference type="Proteomes" id="UP000571854"/>
    </source>
</evidence>
<gene>
    <name evidence="3" type="ORF">HNP88_001143</name>
</gene>
<dbReference type="InterPro" id="IPR011050">
    <property type="entry name" value="Pectin_lyase_fold/virulence"/>
</dbReference>
<dbReference type="Pfam" id="PF05048">
    <property type="entry name" value="NosD"/>
    <property type="match status" value="2"/>
</dbReference>
<organism evidence="3 4">
    <name type="scientific">Methanococcus maripaludis</name>
    <name type="common">Methanococcus deltae</name>
    <dbReference type="NCBI Taxonomy" id="39152"/>
    <lineage>
        <taxon>Archaea</taxon>
        <taxon>Methanobacteriati</taxon>
        <taxon>Methanobacteriota</taxon>
        <taxon>Methanomada group</taxon>
        <taxon>Methanococci</taxon>
        <taxon>Methanococcales</taxon>
        <taxon>Methanococcaceae</taxon>
        <taxon>Methanococcus</taxon>
    </lineage>
</organism>
<dbReference type="InterPro" id="IPR006626">
    <property type="entry name" value="PbH1"/>
</dbReference>
<dbReference type="RefSeq" id="WP_181492281.1">
    <property type="nucleotide sequence ID" value="NZ_JACDUJ010000001.1"/>
</dbReference>
<name>A0A7J9NPH7_METMI</name>
<protein>
    <submittedName>
        <fullName evidence="3">Parallel beta-helix repeat protein</fullName>
    </submittedName>
</protein>
<dbReference type="Pfam" id="PF05124">
    <property type="entry name" value="S_layer_C"/>
    <property type="match status" value="1"/>
</dbReference>
<feature type="domain" description="S-layer protein outer" evidence="2">
    <location>
        <begin position="993"/>
        <end position="1063"/>
    </location>
</feature>
<dbReference type="SUPFAM" id="SSF51126">
    <property type="entry name" value="Pectin lyase-like"/>
    <property type="match status" value="4"/>
</dbReference>
<dbReference type="AlphaFoldDB" id="A0A7J9NPH7"/>
<dbReference type="EMBL" id="JACDUJ010000001">
    <property type="protein sequence ID" value="MBA2846959.1"/>
    <property type="molecule type" value="Genomic_DNA"/>
</dbReference>
<evidence type="ECO:0000259" key="1">
    <source>
        <dbReference type="Pfam" id="PF05048"/>
    </source>
</evidence>
<feature type="domain" description="Periplasmic copper-binding protein NosD beta helix" evidence="1">
    <location>
        <begin position="699"/>
        <end position="885"/>
    </location>
</feature>
<sequence length="1089" mass="118789">MIKKCLLLCLLLFAVGNVNAAEISDYSNQTDVDMGGWTAHAFIVIDEPGEYTVITGFANNSLDSNSIVFLINNTENVTLDCNEMSFTTNTTNSSILVYAYNSTNIVVKNLNANWSKDTIIFENVNDSTIENSEIITEGYSIKLEDSYGATISGNDITVANGEYYGIYIDGNLENGTIFGNTINVTNNNNVCGIYTVSNITNSVISGNTIKLNSTSYGACGIYADYSIENNTISGNTITAYAYKQVSGVCAYYGDILNTTMEDNVFDFTSDNQEVYSIYANYNITNSVISGNNITACARYWAWGIGAYWGEMLNTTIENNVFDAASNESYADGIYANLYITNSTISGNNITACGYDEASGIWNDGNIIDSTIENNVFDLYAYNYDEYGTASGIYVYYNLTNSVISGNTITAESNYSNACGIIIDEENILNTIISGNTFISESNNSNAYGICVDEYNIENSTISGNTITAESNESDACGIYADYNITDSTITGNTLTVEADGKADGICADYGGYISNTTIEDNIIDLYSYTDYAEGISAYNSILNSVISENTITAETNNSYAYGIFIEDDYMINTSVLGNTITLNAGNGSSSYAYGIEVEDDMINCVISENTIKAEASYEAEGIYVNCPVTNSTISGNTITLNSNKYAYGMDISDLENSVISGNTLTVYSYDYNEGLYSDYSVNTTISRNTIVSMSESSNEEGIYLSDSENCIISENTITVDTYSDDWSYAIDVDGYNNTIISNIVAGEIYTDGEYNTISSNTITNSRYWAIDFDGYSDGAYTTVFNNTIFESESGICLDNCDEDYSNISYNTIYASEYPILIGDDITGCNIYLNNFIYTGNSTNISDILPGETGNNSFISHVEIEYRYNGNSYSNFLGNYWSDYSGTDADGNGIGDTYYLYGCADSGDYLENDTAPLIDMWNDGEIGNYVAPSRSSGGSGRSYDSDISDEIESKVIKNFVSSATVIYGNEIDENYASQLRERIQNAEGFKISGNAVIVGGPLANGFAKEYNDQFEMPISNDYPGENNGIIQVLKVQDNTGIIIKSYTIVYIAGSDRLGTQAALEYFKTLDELPEGPIMIEWTANGPVVVE</sequence>
<dbReference type="NCBIfam" id="TIGR03804">
    <property type="entry name" value="para_beta_helix"/>
    <property type="match status" value="1"/>
</dbReference>
<dbReference type="InterPro" id="IPR012334">
    <property type="entry name" value="Pectin_lyas_fold"/>
</dbReference>
<reference evidence="3 4" key="1">
    <citation type="submission" date="2020-07" db="EMBL/GenBank/DDBJ databases">
        <title>Genomic Encyclopedia of Type Strains, Phase IV (KMG-V): Genome sequencing to study the core and pangenomes of soil and plant-associated prokaryotes.</title>
        <authorList>
            <person name="Whitman W."/>
        </authorList>
    </citation>
    <scope>NUCLEOTIDE SEQUENCE [LARGE SCALE GENOMIC DNA]</scope>
    <source>
        <strain evidence="3 4">A5</strain>
    </source>
</reference>
<evidence type="ECO:0000313" key="3">
    <source>
        <dbReference type="EMBL" id="MBA2846959.1"/>
    </source>
</evidence>